<evidence type="ECO:0000256" key="9">
    <source>
        <dbReference type="PROSITE-ProRule" id="PRU01373"/>
    </source>
</evidence>
<proteinExistence type="inferred from homology"/>
<dbReference type="InterPro" id="IPR038063">
    <property type="entry name" value="Transpep_catalytic_dom"/>
</dbReference>
<dbReference type="AlphaFoldDB" id="A0AAJ2LSE3"/>
<evidence type="ECO:0000259" key="10">
    <source>
        <dbReference type="PROSITE" id="PS52029"/>
    </source>
</evidence>
<dbReference type="RefSeq" id="WP_310866770.1">
    <property type="nucleotide sequence ID" value="NZ_JAVLSF010001210.1"/>
</dbReference>
<organism evidence="11 12">
    <name type="scientific">Rhizobium hidalgonense</name>
    <dbReference type="NCBI Taxonomy" id="1538159"/>
    <lineage>
        <taxon>Bacteria</taxon>
        <taxon>Pseudomonadati</taxon>
        <taxon>Pseudomonadota</taxon>
        <taxon>Alphaproteobacteria</taxon>
        <taxon>Hyphomicrobiales</taxon>
        <taxon>Rhizobiaceae</taxon>
        <taxon>Rhizobium/Agrobacterium group</taxon>
        <taxon>Rhizobium</taxon>
    </lineage>
</organism>
<keyword evidence="4 11" id="KW-0808">Transferase</keyword>
<dbReference type="SUPFAM" id="SSF141523">
    <property type="entry name" value="L,D-transpeptidase catalytic domain-like"/>
    <property type="match status" value="1"/>
</dbReference>
<evidence type="ECO:0000256" key="4">
    <source>
        <dbReference type="ARBA" id="ARBA00022679"/>
    </source>
</evidence>
<comment type="pathway">
    <text evidence="1 9">Cell wall biogenesis; peptidoglycan biosynthesis.</text>
</comment>
<feature type="domain" description="L,D-TPase catalytic" evidence="10">
    <location>
        <begin position="1"/>
        <end position="44"/>
    </location>
</feature>
<feature type="active site" description="Proton donor/acceptor" evidence="9">
    <location>
        <position position="4"/>
    </location>
</feature>
<dbReference type="Pfam" id="PF03734">
    <property type="entry name" value="YkuD"/>
    <property type="match status" value="1"/>
</dbReference>
<evidence type="ECO:0000256" key="1">
    <source>
        <dbReference type="ARBA" id="ARBA00004752"/>
    </source>
</evidence>
<comment type="similarity">
    <text evidence="2">Belongs to the YkuD family.</text>
</comment>
<reference evidence="11" key="1">
    <citation type="submission" date="2023-04" db="EMBL/GenBank/DDBJ databases">
        <title>Genomic characterization of faba bean (Vicia faba) microsymbionts in Mexican soils.</title>
        <authorList>
            <person name="Rivera Orduna F.N."/>
            <person name="Guevara-Luna J."/>
            <person name="Yan J."/>
            <person name="Arroyo-Herrera I."/>
            <person name="Li Y."/>
            <person name="Vasquez-Murrieta M.S."/>
            <person name="Wang E.T."/>
        </authorList>
    </citation>
    <scope>NUCLEOTIDE SEQUENCE</scope>
    <source>
        <strain evidence="11">CH26</strain>
    </source>
</reference>
<evidence type="ECO:0000256" key="8">
    <source>
        <dbReference type="ARBA" id="ARBA00023316"/>
    </source>
</evidence>
<keyword evidence="6 9" id="KW-0133">Cell shape</keyword>
<keyword evidence="5" id="KW-0378">Hydrolase</keyword>
<protein>
    <submittedName>
        <fullName evidence="11">L,D-transpeptidase</fullName>
        <ecNumber evidence="11">2.-.-.-</ecNumber>
    </submittedName>
</protein>
<sequence length="48" mass="5344">MYIHGTPDTEQMGVARSHVCIRMRNADVIELFDLVEVGTVLNIVESLA</sequence>
<evidence type="ECO:0000256" key="3">
    <source>
        <dbReference type="ARBA" id="ARBA00022676"/>
    </source>
</evidence>
<name>A0AAJ2LSE3_9HYPH</name>
<accession>A0AAJ2LSE3</accession>
<dbReference type="GO" id="GO:0008360">
    <property type="term" value="P:regulation of cell shape"/>
    <property type="evidence" value="ECO:0007669"/>
    <property type="project" value="UniProtKB-UniRule"/>
</dbReference>
<dbReference type="CDD" id="cd16913">
    <property type="entry name" value="YkuD_like"/>
    <property type="match status" value="1"/>
</dbReference>
<keyword evidence="7 9" id="KW-0573">Peptidoglycan synthesis</keyword>
<dbReference type="GO" id="GO:0071555">
    <property type="term" value="P:cell wall organization"/>
    <property type="evidence" value="ECO:0007669"/>
    <property type="project" value="UniProtKB-UniRule"/>
</dbReference>
<dbReference type="Proteomes" id="UP001268610">
    <property type="component" value="Unassembled WGS sequence"/>
</dbReference>
<evidence type="ECO:0000256" key="7">
    <source>
        <dbReference type="ARBA" id="ARBA00022984"/>
    </source>
</evidence>
<dbReference type="PROSITE" id="PS52029">
    <property type="entry name" value="LD_TPASE"/>
    <property type="match status" value="1"/>
</dbReference>
<evidence type="ECO:0000256" key="2">
    <source>
        <dbReference type="ARBA" id="ARBA00005992"/>
    </source>
</evidence>
<dbReference type="GO" id="GO:0005576">
    <property type="term" value="C:extracellular region"/>
    <property type="evidence" value="ECO:0007669"/>
    <property type="project" value="TreeGrafter"/>
</dbReference>
<dbReference type="PANTHER" id="PTHR30582">
    <property type="entry name" value="L,D-TRANSPEPTIDASE"/>
    <property type="match status" value="1"/>
</dbReference>
<evidence type="ECO:0000256" key="5">
    <source>
        <dbReference type="ARBA" id="ARBA00022801"/>
    </source>
</evidence>
<dbReference type="InterPro" id="IPR050979">
    <property type="entry name" value="LD-transpeptidase"/>
</dbReference>
<evidence type="ECO:0000256" key="6">
    <source>
        <dbReference type="ARBA" id="ARBA00022960"/>
    </source>
</evidence>
<dbReference type="GO" id="GO:0016757">
    <property type="term" value="F:glycosyltransferase activity"/>
    <property type="evidence" value="ECO:0007669"/>
    <property type="project" value="UniProtKB-KW"/>
</dbReference>
<dbReference type="GO" id="GO:0018104">
    <property type="term" value="P:peptidoglycan-protein cross-linking"/>
    <property type="evidence" value="ECO:0007669"/>
    <property type="project" value="TreeGrafter"/>
</dbReference>
<gene>
    <name evidence="11" type="ORF">RJJ65_40265</name>
</gene>
<keyword evidence="8 9" id="KW-0961">Cell wall biogenesis/degradation</keyword>
<keyword evidence="3" id="KW-0328">Glycosyltransferase</keyword>
<evidence type="ECO:0000313" key="11">
    <source>
        <dbReference type="EMBL" id="MDR9778784.1"/>
    </source>
</evidence>
<feature type="active site" description="Nucleophile" evidence="9">
    <location>
        <position position="20"/>
    </location>
</feature>
<dbReference type="PANTHER" id="PTHR30582:SF24">
    <property type="entry name" value="L,D-TRANSPEPTIDASE ERFK_SRFK-RELATED"/>
    <property type="match status" value="1"/>
</dbReference>
<comment type="caution">
    <text evidence="11">The sequence shown here is derived from an EMBL/GenBank/DDBJ whole genome shotgun (WGS) entry which is preliminary data.</text>
</comment>
<dbReference type="Gene3D" id="2.40.440.10">
    <property type="entry name" value="L,D-transpeptidase catalytic domain-like"/>
    <property type="match status" value="1"/>
</dbReference>
<dbReference type="EC" id="2.-.-.-" evidence="11"/>
<evidence type="ECO:0000313" key="12">
    <source>
        <dbReference type="Proteomes" id="UP001268610"/>
    </source>
</evidence>
<dbReference type="InterPro" id="IPR005490">
    <property type="entry name" value="LD_TPept_cat_dom"/>
</dbReference>
<dbReference type="EMBL" id="JAVLSF010001210">
    <property type="protein sequence ID" value="MDR9778784.1"/>
    <property type="molecule type" value="Genomic_DNA"/>
</dbReference>
<dbReference type="GO" id="GO:0071972">
    <property type="term" value="F:peptidoglycan L,D-transpeptidase activity"/>
    <property type="evidence" value="ECO:0007669"/>
    <property type="project" value="TreeGrafter"/>
</dbReference>